<feature type="transmembrane region" description="Helical" evidence="6">
    <location>
        <begin position="173"/>
        <end position="200"/>
    </location>
</feature>
<keyword evidence="9" id="KW-1185">Reference proteome</keyword>
<dbReference type="InterPro" id="IPR001902">
    <property type="entry name" value="SLC26A/SulP_fam"/>
</dbReference>
<keyword evidence="2 6" id="KW-0812">Transmembrane</keyword>
<protein>
    <recommendedName>
        <fullName evidence="7">STAS domain-containing protein</fullName>
    </recommendedName>
</protein>
<feature type="region of interest" description="Disordered" evidence="5">
    <location>
        <begin position="570"/>
        <end position="615"/>
    </location>
</feature>
<evidence type="ECO:0000256" key="4">
    <source>
        <dbReference type="ARBA" id="ARBA00023136"/>
    </source>
</evidence>
<dbReference type="Pfam" id="PF01740">
    <property type="entry name" value="STAS"/>
    <property type="match status" value="1"/>
</dbReference>
<feature type="compositionally biased region" description="Basic and acidic residues" evidence="5">
    <location>
        <begin position="587"/>
        <end position="599"/>
    </location>
</feature>
<feature type="compositionally biased region" description="Acidic residues" evidence="5">
    <location>
        <begin position="600"/>
        <end position="611"/>
    </location>
</feature>
<proteinExistence type="predicted"/>
<keyword evidence="4 6" id="KW-0472">Membrane</keyword>
<feature type="non-terminal residue" evidence="8">
    <location>
        <position position="703"/>
    </location>
</feature>
<evidence type="ECO:0000256" key="2">
    <source>
        <dbReference type="ARBA" id="ARBA00022692"/>
    </source>
</evidence>
<dbReference type="AlphaFoldDB" id="A0AAD7RHT6"/>
<dbReference type="CDD" id="cd07042">
    <property type="entry name" value="STAS_SulP_like_sulfate_transporter"/>
    <property type="match status" value="1"/>
</dbReference>
<dbReference type="InterPro" id="IPR011547">
    <property type="entry name" value="SLC26A/SulP_dom"/>
</dbReference>
<dbReference type="Proteomes" id="UP001221898">
    <property type="component" value="Unassembled WGS sequence"/>
</dbReference>
<evidence type="ECO:0000256" key="1">
    <source>
        <dbReference type="ARBA" id="ARBA00004141"/>
    </source>
</evidence>
<keyword evidence="3 6" id="KW-1133">Transmembrane helix</keyword>
<feature type="transmembrane region" description="Helical" evidence="6">
    <location>
        <begin position="281"/>
        <end position="300"/>
    </location>
</feature>
<feature type="transmembrane region" description="Helical" evidence="6">
    <location>
        <begin position="93"/>
        <end position="118"/>
    </location>
</feature>
<evidence type="ECO:0000313" key="9">
    <source>
        <dbReference type="Proteomes" id="UP001221898"/>
    </source>
</evidence>
<feature type="domain" description="STAS" evidence="7">
    <location>
        <begin position="520"/>
        <end position="696"/>
    </location>
</feature>
<feature type="transmembrane region" description="Helical" evidence="6">
    <location>
        <begin position="406"/>
        <end position="423"/>
    </location>
</feature>
<dbReference type="EMBL" id="JAINUG010000277">
    <property type="protein sequence ID" value="KAJ8384172.1"/>
    <property type="molecule type" value="Genomic_DNA"/>
</dbReference>
<dbReference type="NCBIfam" id="TIGR00815">
    <property type="entry name" value="sulP"/>
    <property type="match status" value="1"/>
</dbReference>
<comment type="subcellular location">
    <subcellularLocation>
        <location evidence="1">Membrane</location>
        <topology evidence="1">Multi-pass membrane protein</topology>
    </subcellularLocation>
</comment>
<dbReference type="GO" id="GO:0008271">
    <property type="term" value="F:secondary active sulfate transmembrane transporter activity"/>
    <property type="evidence" value="ECO:0007669"/>
    <property type="project" value="InterPro"/>
</dbReference>
<feature type="compositionally biased region" description="Basic residues" evidence="5">
    <location>
        <begin position="570"/>
        <end position="586"/>
    </location>
</feature>
<dbReference type="GO" id="GO:0016020">
    <property type="term" value="C:membrane"/>
    <property type="evidence" value="ECO:0007669"/>
    <property type="project" value="UniProtKB-SubCell"/>
</dbReference>
<evidence type="ECO:0000259" key="7">
    <source>
        <dbReference type="PROSITE" id="PS50801"/>
    </source>
</evidence>
<feature type="transmembrane region" description="Helical" evidence="6">
    <location>
        <begin position="247"/>
        <end position="269"/>
    </location>
</feature>
<dbReference type="InterPro" id="IPR036513">
    <property type="entry name" value="STAS_dom_sf"/>
</dbReference>
<evidence type="ECO:0000256" key="6">
    <source>
        <dbReference type="SAM" id="Phobius"/>
    </source>
</evidence>
<dbReference type="SUPFAM" id="SSF52091">
    <property type="entry name" value="SpoIIaa-like"/>
    <property type="match status" value="1"/>
</dbReference>
<dbReference type="Pfam" id="PF00916">
    <property type="entry name" value="Sulfate_transp"/>
    <property type="match status" value="1"/>
</dbReference>
<dbReference type="PANTHER" id="PTHR11814">
    <property type="entry name" value="SULFATE TRANSPORTER"/>
    <property type="match status" value="1"/>
</dbReference>
<feature type="transmembrane region" description="Helical" evidence="6">
    <location>
        <begin position="338"/>
        <end position="358"/>
    </location>
</feature>
<accession>A0AAD7RHT6</accession>
<evidence type="ECO:0000313" key="8">
    <source>
        <dbReference type="EMBL" id="KAJ8384172.1"/>
    </source>
</evidence>
<dbReference type="PROSITE" id="PS50801">
    <property type="entry name" value="STAS"/>
    <property type="match status" value="1"/>
</dbReference>
<sequence>MTERRRVGYRIQREVLDELSIEKVAEKSNSKASLRDKFRESLRCSGPRLKRCVLGCFPVLSWLPRYSIREYAAGDLVSGLSVGIMHLPQGMAYALLAAVPPVFGLYSSFYPILIYFIFGTSRHISVGTYAVMSVMIGGVTERLAPDSNFLLWNNETNGSVVDVLSRDAERVRVAAAVTFVSGLFQMLLGLVQFGFVVTYLSDPLVRGYTTGAAIHVIVSQLKYTFGISPQRFSGPLSLLYTVIEVCYLLPETNIGTLVVSAVSVIALIAVKEVNNLLARKLPVPIPVELLAIIIATVISWKFTLDSQYGVEVVGPIPSGLQPPVLPTISLFGEVLGDAFALSVVGYGIAISLGRIFALKYGYRVDSNQELVALGLSNSIGGVFQCFAISCSMSRTMVQESTGGKTQMASALSALVILVILLKIGELFQQLPKAVLAAIIFVNLHGMMKQFGDVRLLWKSNRVDMLVWVVTFILTVLLNPDLGLAASIAFSMLTVIFRTQLPQYSILGQVQGTDIYKPVEEYKMVKQVPGLIIFRSSATLYFANAEMYADALAEKSGIDITKALSLKKKQQAKQLRREKKEAKKRRKEIKEDGKEGREMEEPQNEQNDEATVEEGPQHDLTLPHAIILDLSPVNFLDTVGVKTLRNIRHDYGEVGVEVFLSGCQDCVVENLERGGYFSEKVTKATIFSTVHDAVLHCQGDRFSQ</sequence>
<reference evidence="8" key="1">
    <citation type="journal article" date="2023" name="Science">
        <title>Genome structures resolve the early diversification of teleost fishes.</title>
        <authorList>
            <person name="Parey E."/>
            <person name="Louis A."/>
            <person name="Montfort J."/>
            <person name="Bouchez O."/>
            <person name="Roques C."/>
            <person name="Iampietro C."/>
            <person name="Lluch J."/>
            <person name="Castinel A."/>
            <person name="Donnadieu C."/>
            <person name="Desvignes T."/>
            <person name="Floi Bucao C."/>
            <person name="Jouanno E."/>
            <person name="Wen M."/>
            <person name="Mejri S."/>
            <person name="Dirks R."/>
            <person name="Jansen H."/>
            <person name="Henkel C."/>
            <person name="Chen W.J."/>
            <person name="Zahm M."/>
            <person name="Cabau C."/>
            <person name="Klopp C."/>
            <person name="Thompson A.W."/>
            <person name="Robinson-Rechavi M."/>
            <person name="Braasch I."/>
            <person name="Lecointre G."/>
            <person name="Bobe J."/>
            <person name="Postlethwait J.H."/>
            <person name="Berthelot C."/>
            <person name="Roest Crollius H."/>
            <person name="Guiguen Y."/>
        </authorList>
    </citation>
    <scope>NUCLEOTIDE SEQUENCE</scope>
    <source>
        <strain evidence="8">NC1722</strain>
    </source>
</reference>
<dbReference type="PROSITE" id="PS01130">
    <property type="entry name" value="SLC26A"/>
    <property type="match status" value="1"/>
</dbReference>
<dbReference type="Gene3D" id="3.30.750.24">
    <property type="entry name" value="STAS domain"/>
    <property type="match status" value="1"/>
</dbReference>
<feature type="transmembrane region" description="Helical" evidence="6">
    <location>
        <begin position="467"/>
        <end position="496"/>
    </location>
</feature>
<comment type="caution">
    <text evidence="8">The sequence shown here is derived from an EMBL/GenBank/DDBJ whole genome shotgun (WGS) entry which is preliminary data.</text>
</comment>
<evidence type="ECO:0000256" key="5">
    <source>
        <dbReference type="SAM" id="MobiDB-lite"/>
    </source>
</evidence>
<name>A0AAD7RHT6_9TELE</name>
<evidence type="ECO:0000256" key="3">
    <source>
        <dbReference type="ARBA" id="ARBA00022989"/>
    </source>
</evidence>
<dbReference type="InterPro" id="IPR002645">
    <property type="entry name" value="STAS_dom"/>
</dbReference>
<feature type="transmembrane region" description="Helical" evidence="6">
    <location>
        <begin position="370"/>
        <end position="394"/>
    </location>
</feature>
<dbReference type="InterPro" id="IPR018045">
    <property type="entry name" value="S04_transporter_CS"/>
</dbReference>
<organism evidence="8 9">
    <name type="scientific">Aldrovandia affinis</name>
    <dbReference type="NCBI Taxonomy" id="143900"/>
    <lineage>
        <taxon>Eukaryota</taxon>
        <taxon>Metazoa</taxon>
        <taxon>Chordata</taxon>
        <taxon>Craniata</taxon>
        <taxon>Vertebrata</taxon>
        <taxon>Euteleostomi</taxon>
        <taxon>Actinopterygii</taxon>
        <taxon>Neopterygii</taxon>
        <taxon>Teleostei</taxon>
        <taxon>Notacanthiformes</taxon>
        <taxon>Halosauridae</taxon>
        <taxon>Aldrovandia</taxon>
    </lineage>
</organism>
<gene>
    <name evidence="8" type="ORF">AAFF_G00207900</name>
</gene>